<feature type="transmembrane region" description="Helical" evidence="13">
    <location>
        <begin position="301"/>
        <end position="321"/>
    </location>
</feature>
<dbReference type="SMART" id="SM00918">
    <property type="entry name" value="Lig_chan-Glu_bd"/>
    <property type="match status" value="1"/>
</dbReference>
<dbReference type="Pfam" id="PF10613">
    <property type="entry name" value="Lig_chan-Glu_bd"/>
    <property type="match status" value="1"/>
</dbReference>
<feature type="transmembrane region" description="Helical" evidence="13">
    <location>
        <begin position="572"/>
        <end position="593"/>
    </location>
</feature>
<keyword evidence="4" id="KW-1003">Cell membrane</keyword>
<evidence type="ECO:0000256" key="12">
    <source>
        <dbReference type="ARBA" id="ARBA00023303"/>
    </source>
</evidence>
<keyword evidence="16" id="KW-1185">Reference proteome</keyword>
<evidence type="ECO:0000256" key="4">
    <source>
        <dbReference type="ARBA" id="ARBA00022475"/>
    </source>
</evidence>
<evidence type="ECO:0000259" key="14">
    <source>
        <dbReference type="SMART" id="SM00918"/>
    </source>
</evidence>
<dbReference type="Gene3D" id="1.10.287.70">
    <property type="match status" value="1"/>
</dbReference>
<comment type="similarity">
    <text evidence="2">Belongs to the glutamate-gated ion channel (TC 1.A.10.1) family.</text>
</comment>
<dbReference type="Proteomes" id="UP000747542">
    <property type="component" value="Unassembled WGS sequence"/>
</dbReference>
<comment type="caution">
    <text evidence="15">The sequence shown here is derived from an EMBL/GenBank/DDBJ whole genome shotgun (WGS) entry which is preliminary data.</text>
</comment>
<name>A0A8J5T631_HOMAM</name>
<dbReference type="EMBL" id="JAHLQT010010216">
    <property type="protein sequence ID" value="KAG7172891.1"/>
    <property type="molecule type" value="Genomic_DNA"/>
</dbReference>
<evidence type="ECO:0000256" key="9">
    <source>
        <dbReference type="ARBA" id="ARBA00023170"/>
    </source>
</evidence>
<keyword evidence="8 13" id="KW-0472">Membrane</keyword>
<evidence type="ECO:0000256" key="2">
    <source>
        <dbReference type="ARBA" id="ARBA00008685"/>
    </source>
</evidence>
<evidence type="ECO:0000256" key="13">
    <source>
        <dbReference type="SAM" id="Phobius"/>
    </source>
</evidence>
<evidence type="ECO:0000313" key="15">
    <source>
        <dbReference type="EMBL" id="KAG7172891.1"/>
    </source>
</evidence>
<proteinExistence type="inferred from homology"/>
<keyword evidence="3" id="KW-0813">Transport</keyword>
<reference evidence="15" key="1">
    <citation type="journal article" date="2021" name="Sci. Adv.">
        <title>The American lobster genome reveals insights on longevity, neural, and immune adaptations.</title>
        <authorList>
            <person name="Polinski J.M."/>
            <person name="Zimin A.V."/>
            <person name="Clark K.F."/>
            <person name="Kohn A.B."/>
            <person name="Sadowski N."/>
            <person name="Timp W."/>
            <person name="Ptitsyn A."/>
            <person name="Khanna P."/>
            <person name="Romanova D.Y."/>
            <person name="Williams P."/>
            <person name="Greenwood S.J."/>
            <person name="Moroz L.L."/>
            <person name="Walt D.R."/>
            <person name="Bodnar A.G."/>
        </authorList>
    </citation>
    <scope>NUCLEOTIDE SEQUENCE</scope>
    <source>
        <strain evidence="15">GMGI-L3</strain>
    </source>
</reference>
<dbReference type="Gene3D" id="3.40.190.10">
    <property type="entry name" value="Periplasmic binding protein-like II"/>
    <property type="match status" value="1"/>
</dbReference>
<keyword evidence="12" id="KW-0407">Ion channel</keyword>
<protein>
    <submittedName>
        <fullName evidence="15">Glutamate receptor ionotropic, delta-2-like 22</fullName>
    </submittedName>
</protein>
<evidence type="ECO:0000256" key="7">
    <source>
        <dbReference type="ARBA" id="ARBA00023065"/>
    </source>
</evidence>
<dbReference type="InterPro" id="IPR001320">
    <property type="entry name" value="Iontro_rcpt_C"/>
</dbReference>
<accession>A0A8J5T631</accession>
<dbReference type="InterPro" id="IPR052192">
    <property type="entry name" value="Insect_Ionotropic_Sensory_Rcpt"/>
</dbReference>
<evidence type="ECO:0000256" key="10">
    <source>
        <dbReference type="ARBA" id="ARBA00023180"/>
    </source>
</evidence>
<dbReference type="PANTHER" id="PTHR42643:SF24">
    <property type="entry name" value="IONOTROPIC RECEPTOR 60A"/>
    <property type="match status" value="1"/>
</dbReference>
<dbReference type="PANTHER" id="PTHR42643">
    <property type="entry name" value="IONOTROPIC RECEPTOR 20A-RELATED"/>
    <property type="match status" value="1"/>
</dbReference>
<dbReference type="AlphaFoldDB" id="A0A8J5T631"/>
<dbReference type="SUPFAM" id="SSF53850">
    <property type="entry name" value="Periplasmic binding protein-like II"/>
    <property type="match status" value="1"/>
</dbReference>
<keyword evidence="9 15" id="KW-0675">Receptor</keyword>
<evidence type="ECO:0000256" key="5">
    <source>
        <dbReference type="ARBA" id="ARBA00022692"/>
    </source>
</evidence>
<gene>
    <name evidence="15" type="primary">Grid2-L22</name>
    <name evidence="15" type="ORF">Hamer_G017870</name>
</gene>
<dbReference type="InterPro" id="IPR019594">
    <property type="entry name" value="Glu/Gly-bd"/>
</dbReference>
<evidence type="ECO:0000256" key="11">
    <source>
        <dbReference type="ARBA" id="ARBA00023286"/>
    </source>
</evidence>
<evidence type="ECO:0000313" key="16">
    <source>
        <dbReference type="Proteomes" id="UP000747542"/>
    </source>
</evidence>
<evidence type="ECO:0000256" key="3">
    <source>
        <dbReference type="ARBA" id="ARBA00022448"/>
    </source>
</evidence>
<dbReference type="GO" id="GO:0050906">
    <property type="term" value="P:detection of stimulus involved in sensory perception"/>
    <property type="evidence" value="ECO:0007669"/>
    <property type="project" value="UniProtKB-ARBA"/>
</dbReference>
<dbReference type="GO" id="GO:0015276">
    <property type="term" value="F:ligand-gated monoatomic ion channel activity"/>
    <property type="evidence" value="ECO:0007669"/>
    <property type="project" value="InterPro"/>
</dbReference>
<keyword evidence="5 13" id="KW-0812">Transmembrane</keyword>
<feature type="transmembrane region" description="Helical" evidence="13">
    <location>
        <begin position="365"/>
        <end position="389"/>
    </location>
</feature>
<keyword evidence="7" id="KW-0406">Ion transport</keyword>
<dbReference type="GO" id="GO:0005886">
    <property type="term" value="C:plasma membrane"/>
    <property type="evidence" value="ECO:0007669"/>
    <property type="project" value="UniProtKB-SubCell"/>
</dbReference>
<keyword evidence="11" id="KW-1071">Ligand-gated ion channel</keyword>
<organism evidence="15 16">
    <name type="scientific">Homarus americanus</name>
    <name type="common">American lobster</name>
    <dbReference type="NCBI Taxonomy" id="6706"/>
    <lineage>
        <taxon>Eukaryota</taxon>
        <taxon>Metazoa</taxon>
        <taxon>Ecdysozoa</taxon>
        <taxon>Arthropoda</taxon>
        <taxon>Crustacea</taxon>
        <taxon>Multicrustacea</taxon>
        <taxon>Malacostraca</taxon>
        <taxon>Eumalacostraca</taxon>
        <taxon>Eucarida</taxon>
        <taxon>Decapoda</taxon>
        <taxon>Pleocyemata</taxon>
        <taxon>Astacidea</taxon>
        <taxon>Nephropoidea</taxon>
        <taxon>Nephropidae</taxon>
        <taxon>Homarus</taxon>
    </lineage>
</organism>
<evidence type="ECO:0000256" key="6">
    <source>
        <dbReference type="ARBA" id="ARBA00022989"/>
    </source>
</evidence>
<dbReference type="Pfam" id="PF00060">
    <property type="entry name" value="Lig_chan"/>
    <property type="match status" value="1"/>
</dbReference>
<sequence>MVLCPPPSDTLVALVNTELPWPLLTPPQWWISSTLLLLQLNLTCNASRFFETRLAQQTPSVVLLCPAHHHQWPKERNDTHNNTYNDGDDPQDYPLWKDDLVSPGDVSYNDIVLENDLISLTIYDLLTDSLEEGTLVFRVLTWLPYDPDCKLGYLGTWDPWVFTSFSGLFYDRFQSMGGTTLHVSSDDDDAPLLFLDDDGEFEGTCKRILDVLSDWLNFTFTLTNGAPDSKWGEIENGTWVGLLGEVYKGNKDLAINYFTITHERTRYFDTSISYLTEGFGFVLPTPPELPRWRNLVYPFTWVVWVSVGGVLFTCGFSFYILTYLQPHHHTAHLFVSLAYVMRGLVNQSHIQVPHEWSLRMFLGGWWITAYVLVISYTCNLIAVLTVPVYPTRINTLGELAESNYREVRIKVCLYTEWLSPITRLCMLNYGEFVPDALVTSSDAEMRRLGGKMDLVPVKEDGYYGQEDCAALVLDNKNAHTETYAYLKLTYVDMDLGDNVYFMKEQIYEGNLAFIFQKNTPWRTAFNKGLRRLLESGFIQKWQKDIMEEYSRSQAKDGQGSVPRPLSVGHLQGAFFILVLGVVCAGLVFTVEYCTKTPTIITSRPSPQPFIMLTH</sequence>
<keyword evidence="10" id="KW-0325">Glycoprotein</keyword>
<keyword evidence="6 13" id="KW-1133">Transmembrane helix</keyword>
<evidence type="ECO:0000256" key="1">
    <source>
        <dbReference type="ARBA" id="ARBA00004651"/>
    </source>
</evidence>
<evidence type="ECO:0000256" key="8">
    <source>
        <dbReference type="ARBA" id="ARBA00023136"/>
    </source>
</evidence>
<comment type="subcellular location">
    <subcellularLocation>
        <location evidence="1">Cell membrane</location>
        <topology evidence="1">Multi-pass membrane protein</topology>
    </subcellularLocation>
</comment>
<feature type="domain" description="Ionotropic glutamate receptor L-glutamate and glycine-binding" evidence="14">
    <location>
        <begin position="191"/>
        <end position="248"/>
    </location>
</feature>